<sequence>MATDIAELLGESLAKATWKPESRQAGKPKPQQKEEGDERPRSLIKLYERKRFEKLSLHTHSEKVAA</sequence>
<dbReference type="Proteomes" id="UP001415857">
    <property type="component" value="Unassembled WGS sequence"/>
</dbReference>
<name>A0AAP0NFI2_LIQFO</name>
<dbReference type="EMBL" id="JBBPBK010000013">
    <property type="protein sequence ID" value="KAK9272342.1"/>
    <property type="molecule type" value="Genomic_DNA"/>
</dbReference>
<feature type="region of interest" description="Disordered" evidence="1">
    <location>
        <begin position="13"/>
        <end position="42"/>
    </location>
</feature>
<evidence type="ECO:0000313" key="2">
    <source>
        <dbReference type="EMBL" id="KAK9272342.1"/>
    </source>
</evidence>
<keyword evidence="3" id="KW-1185">Reference proteome</keyword>
<reference evidence="2 3" key="1">
    <citation type="journal article" date="2024" name="Plant J.">
        <title>Genome sequences and population genomics reveal climatic adaptation and genomic divergence between two closely related sweetgum species.</title>
        <authorList>
            <person name="Xu W.Q."/>
            <person name="Ren C.Q."/>
            <person name="Zhang X.Y."/>
            <person name="Comes H.P."/>
            <person name="Liu X.H."/>
            <person name="Li Y.G."/>
            <person name="Kettle C.J."/>
            <person name="Jalonen R."/>
            <person name="Gaisberger H."/>
            <person name="Ma Y.Z."/>
            <person name="Qiu Y.X."/>
        </authorList>
    </citation>
    <scope>NUCLEOTIDE SEQUENCE [LARGE SCALE GENOMIC DNA]</scope>
    <source>
        <strain evidence="2">Hangzhou</strain>
    </source>
</reference>
<protein>
    <submittedName>
        <fullName evidence="2">Uncharacterized protein</fullName>
    </submittedName>
</protein>
<organism evidence="2 3">
    <name type="scientific">Liquidambar formosana</name>
    <name type="common">Formosan gum</name>
    <dbReference type="NCBI Taxonomy" id="63359"/>
    <lineage>
        <taxon>Eukaryota</taxon>
        <taxon>Viridiplantae</taxon>
        <taxon>Streptophyta</taxon>
        <taxon>Embryophyta</taxon>
        <taxon>Tracheophyta</taxon>
        <taxon>Spermatophyta</taxon>
        <taxon>Magnoliopsida</taxon>
        <taxon>eudicotyledons</taxon>
        <taxon>Gunneridae</taxon>
        <taxon>Pentapetalae</taxon>
        <taxon>Saxifragales</taxon>
        <taxon>Altingiaceae</taxon>
        <taxon>Liquidambar</taxon>
    </lineage>
</organism>
<dbReference type="AlphaFoldDB" id="A0AAP0NFI2"/>
<feature type="compositionally biased region" description="Basic and acidic residues" evidence="1">
    <location>
        <begin position="31"/>
        <end position="42"/>
    </location>
</feature>
<accession>A0AAP0NFI2</accession>
<evidence type="ECO:0000313" key="3">
    <source>
        <dbReference type="Proteomes" id="UP001415857"/>
    </source>
</evidence>
<proteinExistence type="predicted"/>
<comment type="caution">
    <text evidence="2">The sequence shown here is derived from an EMBL/GenBank/DDBJ whole genome shotgun (WGS) entry which is preliminary data.</text>
</comment>
<evidence type="ECO:0000256" key="1">
    <source>
        <dbReference type="SAM" id="MobiDB-lite"/>
    </source>
</evidence>
<gene>
    <name evidence="2" type="ORF">L1049_002713</name>
</gene>